<dbReference type="InterPro" id="IPR037238">
    <property type="entry name" value="YbiA-like_sf"/>
</dbReference>
<keyword evidence="5" id="KW-0694">RNA-binding</keyword>
<dbReference type="GO" id="GO:0004484">
    <property type="term" value="F:mRNA guanylyltransferase activity"/>
    <property type="evidence" value="ECO:0007669"/>
    <property type="project" value="InterPro"/>
</dbReference>
<dbReference type="InterPro" id="IPR001339">
    <property type="entry name" value="mRNA_cap_enzyme_adenylation"/>
</dbReference>
<proteinExistence type="predicted"/>
<dbReference type="InterPro" id="IPR029063">
    <property type="entry name" value="SAM-dependent_MTases_sf"/>
</dbReference>
<reference evidence="8" key="1">
    <citation type="journal article" date="2020" name="Nature">
        <title>Giant virus diversity and host interactions through global metagenomics.</title>
        <authorList>
            <person name="Schulz F."/>
            <person name="Roux S."/>
            <person name="Paez-Espino D."/>
            <person name="Jungbluth S."/>
            <person name="Walsh D.A."/>
            <person name="Denef V.J."/>
            <person name="McMahon K.D."/>
            <person name="Konstantinidis K.T."/>
            <person name="Eloe-Fadrosh E.A."/>
            <person name="Kyrpides N.C."/>
            <person name="Woyke T."/>
        </authorList>
    </citation>
    <scope>NUCLEOTIDE SEQUENCE</scope>
    <source>
        <strain evidence="8">GVMAG-M-3300023184-77</strain>
    </source>
</reference>
<name>A0A6C0IES8_9ZZZZ</name>
<feature type="region of interest" description="Disordered" evidence="6">
    <location>
        <begin position="1044"/>
        <end position="1068"/>
    </location>
</feature>
<dbReference type="InterPro" id="IPR039753">
    <property type="entry name" value="RG7MT1"/>
</dbReference>
<evidence type="ECO:0000256" key="5">
    <source>
        <dbReference type="ARBA" id="ARBA00022884"/>
    </source>
</evidence>
<dbReference type="GO" id="GO:0003723">
    <property type="term" value="F:RNA binding"/>
    <property type="evidence" value="ECO:0007669"/>
    <property type="project" value="UniProtKB-KW"/>
</dbReference>
<dbReference type="SUPFAM" id="SSF53335">
    <property type="entry name" value="S-adenosyl-L-methionine-dependent methyltransferases"/>
    <property type="match status" value="1"/>
</dbReference>
<dbReference type="PROSITE" id="PS51562">
    <property type="entry name" value="RNA_CAP0_MT"/>
    <property type="match status" value="1"/>
</dbReference>
<dbReference type="Gene3D" id="3.30.470.30">
    <property type="entry name" value="DNA ligase/mRNA capping enzyme"/>
    <property type="match status" value="1"/>
</dbReference>
<accession>A0A6C0IES8</accession>
<protein>
    <recommendedName>
        <fullName evidence="1">mRNA (guanine-N(7))-methyltransferase</fullName>
        <ecNumber evidence="1">2.1.1.56</ecNumber>
    </recommendedName>
</protein>
<dbReference type="Pfam" id="PF01331">
    <property type="entry name" value="mRNA_cap_enzyme"/>
    <property type="match status" value="1"/>
</dbReference>
<dbReference type="InterPro" id="IPR012340">
    <property type="entry name" value="NA-bd_OB-fold"/>
</dbReference>
<dbReference type="Pfam" id="PF03291">
    <property type="entry name" value="mRNA_G-N7_MeTrfase"/>
    <property type="match status" value="1"/>
</dbReference>
<dbReference type="InterPro" id="IPR004971">
    <property type="entry name" value="mRNA_G-N7_MeTrfase_dom"/>
</dbReference>
<evidence type="ECO:0000313" key="8">
    <source>
        <dbReference type="EMBL" id="QHT91392.1"/>
    </source>
</evidence>
<evidence type="ECO:0000256" key="4">
    <source>
        <dbReference type="ARBA" id="ARBA00022691"/>
    </source>
</evidence>
<dbReference type="EC" id="2.1.1.56" evidence="1"/>
<dbReference type="EMBL" id="MN740165">
    <property type="protein sequence ID" value="QHT91392.1"/>
    <property type="molecule type" value="Genomic_DNA"/>
</dbReference>
<dbReference type="PANTHER" id="PTHR12189:SF2">
    <property type="entry name" value="MRNA CAP GUANINE-N7 METHYLTRANSFERASE"/>
    <property type="match status" value="1"/>
</dbReference>
<keyword evidence="4" id="KW-0949">S-adenosyl-L-methionine</keyword>
<dbReference type="PANTHER" id="PTHR12189">
    <property type="entry name" value="MRNA GUANINE-7- METHYLTRANSFERASE"/>
    <property type="match status" value="1"/>
</dbReference>
<organism evidence="8">
    <name type="scientific">viral metagenome</name>
    <dbReference type="NCBI Taxonomy" id="1070528"/>
    <lineage>
        <taxon>unclassified sequences</taxon>
        <taxon>metagenomes</taxon>
        <taxon>organismal metagenomes</taxon>
    </lineage>
</organism>
<dbReference type="Gene3D" id="1.10.357.40">
    <property type="entry name" value="YbiA-like"/>
    <property type="match status" value="1"/>
</dbReference>
<dbReference type="GO" id="GO:0005524">
    <property type="term" value="F:ATP binding"/>
    <property type="evidence" value="ECO:0007669"/>
    <property type="project" value="InterPro"/>
</dbReference>
<evidence type="ECO:0000259" key="7">
    <source>
        <dbReference type="PROSITE" id="PS51562"/>
    </source>
</evidence>
<evidence type="ECO:0000256" key="6">
    <source>
        <dbReference type="SAM" id="MobiDB-lite"/>
    </source>
</evidence>
<dbReference type="Gene3D" id="2.40.50.140">
    <property type="entry name" value="Nucleic acid-binding proteins"/>
    <property type="match status" value="1"/>
</dbReference>
<dbReference type="GO" id="GO:0005634">
    <property type="term" value="C:nucleus"/>
    <property type="evidence" value="ECO:0007669"/>
    <property type="project" value="TreeGrafter"/>
</dbReference>
<feature type="compositionally biased region" description="Basic and acidic residues" evidence="6">
    <location>
        <begin position="1054"/>
        <end position="1064"/>
    </location>
</feature>
<evidence type="ECO:0000256" key="1">
    <source>
        <dbReference type="ARBA" id="ARBA00011926"/>
    </source>
</evidence>
<feature type="domain" description="MRNA cap 0 methyltransferase" evidence="7">
    <location>
        <begin position="696"/>
        <end position="1011"/>
    </location>
</feature>
<sequence length="1310" mass="150215">MELRSAEGSAIKKQLEDWIKHPDYELECTFGKGSVDATTFFQVAQRLRSKGLKELSQEDRLTIMTPEHHVRFTVNTMGVIQQYCRDDILNGKPFTAMRKDSASADSQVDIEDYSVRVKTRREIPMENNDFRIKEIFGKWAQQKKAFRLIRRWSFNDKGIRYDLSIVRSTKRSLQKNYIWQHKFNDQDLALAPYMYEIEVELVHLEGDDLENAFKRLIKGIGEVLRGIQKSSILINNVQRTKALSSYQNITKTDRFIGCAPITLEQQNFIKDIVEGVPNIRTGYNVTDKADGLRCLAFVDGKGELFLIDMAMNVYRTGMSQPSCRESIIDGEFVTKDRENKSIQKFLAFDIYYTTDKKLVSNLPFYSKEDGENTRYKEMVNWMEKFNKDPTPIIKYMTPSIQIQVSMKKYYFAPPGDIPIFKLCKIALDTGHEYNTDGLILTPNNSPLPGYDEERKIVKPGVTFYEQFKWKPAHDNTIDFLVRFEKEPENKKIDRVAIGIAPDTDETIRYKTLRLFVGSQQQKAYNPRDMILNDIKASQVQEVSKYRPVPFYPKDFSDPMASICYGIIHIDPATQEEYIATKINNEPIQDKSIIEMAYDPSKPRGWRWIPIRIRHDKTERLQKGEKKGDYSRTMNSEMVANSVWNSIHDPITLHMIKTGSDQQTEKEANETLNAIEKRNTLALKYFERKAPVEDVKLVKGLRGFHNGYIKEVLLYGHCLKTGSKLIDIACGEGSDIRRWNDQKVSFVLGIDNAGNNITGNENGTYARYLEIQNKFRITLPPMVFVIGDTSKRILDGKAGETVQESDILRSVFGEKPSGPIPPMIDRVAASELKDGADAMSCMFALHYFFESKEKLDGLLQNIRETIKIGGYFFGCCFDGESIFNFLEDIEKGKTKTGEEKGSLIWTIRKEYDKDELTNDEESLGQKINVHFISIGKPHDEYLMNFTYFKNRMNENGFSLLNPEELKEIALESSTNLFSESYKMGGKSTERFQMSDIVKQFSFFNRWFIFKKKENISTEQKIDETSYKPIVKPLETKPEIKSVIQEEVTEEDEETKDAKEALKESKTITPSDVAAKEEQKLLDSLKPLTRTIPVELGEGAPEAKTYASNEIFQFFSEASLEDKLKIGDKGAGRWLGPTAPFPIEDPEEPGSTYPSLEHYMAGMMYKYGTNKPTLATSIFGHQGTIHQKFTNLRLQESVKPIPEDRDHQLLKEESTMVKSEITPAKFKSNRAEFNAAGFALKKEQLLRQAVEQRYKKDARLKKIIEGARKAGKYLLYYTGKATNELGGTRSADGIIKGDNKLGKLYMEYGGYK</sequence>
<evidence type="ECO:0000256" key="2">
    <source>
        <dbReference type="ARBA" id="ARBA00022603"/>
    </source>
</evidence>
<keyword evidence="3" id="KW-0808">Transferase</keyword>
<dbReference type="Gene3D" id="3.40.50.150">
    <property type="entry name" value="Vaccinia Virus protein VP39"/>
    <property type="match status" value="1"/>
</dbReference>
<dbReference type="GO" id="GO:0004482">
    <property type="term" value="F:mRNA 5'-cap (guanine-N7-)-methyltransferase activity"/>
    <property type="evidence" value="ECO:0007669"/>
    <property type="project" value="UniProtKB-EC"/>
</dbReference>
<keyword evidence="2" id="KW-0489">Methyltransferase</keyword>
<dbReference type="SUPFAM" id="SSF56091">
    <property type="entry name" value="DNA ligase/mRNA capping enzyme, catalytic domain"/>
    <property type="match status" value="1"/>
</dbReference>
<evidence type="ECO:0000256" key="3">
    <source>
        <dbReference type="ARBA" id="ARBA00022679"/>
    </source>
</evidence>